<dbReference type="AlphaFoldDB" id="H3AC63"/>
<dbReference type="PANTHER" id="PTHR45913">
    <property type="entry name" value="EPM2A-INTERACTING PROTEIN 1"/>
    <property type="match status" value="1"/>
</dbReference>
<name>H3AC63_LATCH</name>
<dbReference type="STRING" id="7897.ENSLACP00000007234"/>
<keyword evidence="2" id="KW-1185">Reference proteome</keyword>
<accession>H3AC63</accession>
<evidence type="ECO:0000313" key="2">
    <source>
        <dbReference type="Proteomes" id="UP000008672"/>
    </source>
</evidence>
<dbReference type="InterPro" id="IPR012337">
    <property type="entry name" value="RNaseH-like_sf"/>
</dbReference>
<proteinExistence type="predicted"/>
<dbReference type="SUPFAM" id="SSF53098">
    <property type="entry name" value="Ribonuclease H-like"/>
    <property type="match status" value="1"/>
</dbReference>
<dbReference type="GeneTree" id="ENSGT00940000160436"/>
<evidence type="ECO:0008006" key="3">
    <source>
        <dbReference type="Google" id="ProtNLM"/>
    </source>
</evidence>
<reference evidence="1" key="2">
    <citation type="submission" date="2025-08" db="UniProtKB">
        <authorList>
            <consortium name="Ensembl"/>
        </authorList>
    </citation>
    <scope>IDENTIFICATION</scope>
</reference>
<organism evidence="1 2">
    <name type="scientific">Latimeria chalumnae</name>
    <name type="common">Coelacanth</name>
    <dbReference type="NCBI Taxonomy" id="7897"/>
    <lineage>
        <taxon>Eukaryota</taxon>
        <taxon>Metazoa</taxon>
        <taxon>Chordata</taxon>
        <taxon>Craniata</taxon>
        <taxon>Vertebrata</taxon>
        <taxon>Euteleostomi</taxon>
        <taxon>Coelacanthiformes</taxon>
        <taxon>Coelacanthidae</taxon>
        <taxon>Latimeria</taxon>
    </lineage>
</organism>
<dbReference type="Proteomes" id="UP000008672">
    <property type="component" value="Unassembled WGS sequence"/>
</dbReference>
<evidence type="ECO:0000313" key="1">
    <source>
        <dbReference type="Ensembl" id="ENSLACP00000007234.1"/>
    </source>
</evidence>
<reference evidence="2" key="1">
    <citation type="submission" date="2011-08" db="EMBL/GenBank/DDBJ databases">
        <title>The draft genome of Latimeria chalumnae.</title>
        <authorList>
            <person name="Di Palma F."/>
            <person name="Alfoldi J."/>
            <person name="Johnson J."/>
            <person name="Berlin A."/>
            <person name="Gnerre S."/>
            <person name="Jaffe D."/>
            <person name="MacCallum I."/>
            <person name="Young S."/>
            <person name="Walker B.J."/>
            <person name="Lander E."/>
            <person name="Lindblad-Toh K."/>
        </authorList>
    </citation>
    <scope>NUCLEOTIDE SEQUENCE [LARGE SCALE GENOMIC DNA]</scope>
    <source>
        <strain evidence="2">Wild caught</strain>
    </source>
</reference>
<sequence>LADFIQQETAEKVSSSPFYSLCLDKSNDATKNAQVIVCVCLFDCDQGYFCERVLCLATLCDWPTGKHIFEFVQARMEECHVSFDNLCSLTADGAAAICKAHKLGELNYFQESCTQKLFMFHCFAHQEVLASKASMKTMDEVESLVKKSINAVNTSKINKLRFATLCEMGSKMHNVLLNYNPIHWLSFNNCAQRLVELQEKLIEVLTTISPELAQKLQDSAVHRCLLSLKEFLPKLASVNLELQKSQLTIFDSFEVIDTFRMTITDIVLHLQEEQDFSVFNELSQFLVCQDESVQQKVCSTVTEYLKILSEDLENCFSEGNFFRQYTTLVPFNSTGLTSLTASKLTALQNRLASFASVNLTRLKYLMLQMRNDARLKAYFSQPGVTVQEFWSNVYLFAEIYKPLAKVTLLFLSLFPTMVLWERAFSALHFLKRKYQSCLTKANLEAPLIVSQETHEPADFPFKELLNFCNFSY</sequence>
<reference evidence="1" key="3">
    <citation type="submission" date="2025-09" db="UniProtKB">
        <authorList>
            <consortium name="Ensembl"/>
        </authorList>
    </citation>
    <scope>IDENTIFICATION</scope>
</reference>
<dbReference type="Ensembl" id="ENSLACT00000007294.1">
    <property type="protein sequence ID" value="ENSLACP00000007234.1"/>
    <property type="gene ID" value="ENSLACG00000006415.1"/>
</dbReference>
<dbReference type="eggNOG" id="ENOG502SJMJ">
    <property type="taxonomic scope" value="Eukaryota"/>
</dbReference>
<dbReference type="EMBL" id="AFYH01237662">
    <property type="status" value="NOT_ANNOTATED_CDS"/>
    <property type="molecule type" value="Genomic_DNA"/>
</dbReference>
<protein>
    <recommendedName>
        <fullName evidence="3">HAT C-terminal dimerisation domain-containing protein</fullName>
    </recommendedName>
</protein>
<dbReference type="InParanoid" id="H3AC63"/>
<dbReference type="HOGENOM" id="CLU_037083_0_0_1"/>
<dbReference type="PANTHER" id="PTHR45913:SF19">
    <property type="entry name" value="LOW QUALITY PROTEIN: ZINC FINGER BED DOMAIN-CONTAINING PROTEIN 5-LIKE"/>
    <property type="match status" value="1"/>
</dbReference>